<sequence>MELQAIREKLQSLKAEPPESEALPWSPSQLEQFGAAQSASPPFMVAENAAAISALKQRSSQAAIPSAALRATPTVPAERIIAQATAQLQGQIDQVNRLSQQQAAALSALRTLATRAETDLLDRGLWTHPATAAIAQFCRECESAAIPQVNCDLTGQLELSYRTVDFYQAEYDAADNAQALRERSMGFSHRPFAQPLSPAMSRRSSSRRWPSAFSQARQLWEKCLRSRLRPKRPARKSQTGRRPKPAAFTWLDGAIWFSGAAIVRLGVDLVLQAYPVLWLPAVMVVLTLIAIALYRTLLTPYPSAGLSYRLLIAIAGVLVGGLI</sequence>
<keyword evidence="1" id="KW-0812">Transmembrane</keyword>
<evidence type="ECO:0000256" key="1">
    <source>
        <dbReference type="SAM" id="Phobius"/>
    </source>
</evidence>
<comment type="caution">
    <text evidence="2">The sequence shown here is derived from an EMBL/GenBank/DDBJ whole genome shotgun (WGS) entry which is preliminary data.</text>
</comment>
<proteinExistence type="predicted"/>
<evidence type="ECO:0000313" key="3">
    <source>
        <dbReference type="Proteomes" id="UP000636505"/>
    </source>
</evidence>
<dbReference type="Proteomes" id="UP000636505">
    <property type="component" value="Unassembled WGS sequence"/>
</dbReference>
<feature type="transmembrane region" description="Helical" evidence="1">
    <location>
        <begin position="273"/>
        <end position="294"/>
    </location>
</feature>
<keyword evidence="1" id="KW-0472">Membrane</keyword>
<protein>
    <submittedName>
        <fullName evidence="2">Uncharacterized protein</fullName>
    </submittedName>
</protein>
<gene>
    <name evidence="2" type="ORF">IQ241_07180</name>
</gene>
<organism evidence="2 3">
    <name type="scientific">Vasconcelosia minhoensis LEGE 07310</name>
    <dbReference type="NCBI Taxonomy" id="915328"/>
    <lineage>
        <taxon>Bacteria</taxon>
        <taxon>Bacillati</taxon>
        <taxon>Cyanobacteriota</taxon>
        <taxon>Cyanophyceae</taxon>
        <taxon>Nodosilineales</taxon>
        <taxon>Cymatolegaceae</taxon>
        <taxon>Vasconcelosia</taxon>
        <taxon>Vasconcelosia minhoensis</taxon>
    </lineage>
</organism>
<dbReference type="AlphaFoldDB" id="A0A8J7A6T3"/>
<dbReference type="EMBL" id="JADEXG010000012">
    <property type="protein sequence ID" value="MBE9077080.1"/>
    <property type="molecule type" value="Genomic_DNA"/>
</dbReference>
<name>A0A8J7A6T3_9CYAN</name>
<evidence type="ECO:0000313" key="2">
    <source>
        <dbReference type="EMBL" id="MBE9077080.1"/>
    </source>
</evidence>
<keyword evidence="3" id="KW-1185">Reference proteome</keyword>
<dbReference type="RefSeq" id="WP_228021464.1">
    <property type="nucleotide sequence ID" value="NZ_JADEXG010000012.1"/>
</dbReference>
<reference evidence="2" key="1">
    <citation type="submission" date="2020-10" db="EMBL/GenBank/DDBJ databases">
        <authorList>
            <person name="Castelo-Branco R."/>
            <person name="Eusebio N."/>
            <person name="Adriana R."/>
            <person name="Vieira A."/>
            <person name="Brugerolle De Fraissinette N."/>
            <person name="Rezende De Castro R."/>
            <person name="Schneider M.P."/>
            <person name="Vasconcelos V."/>
            <person name="Leao P.N."/>
        </authorList>
    </citation>
    <scope>NUCLEOTIDE SEQUENCE</scope>
    <source>
        <strain evidence="2">LEGE 07310</strain>
    </source>
</reference>
<keyword evidence="1" id="KW-1133">Transmembrane helix</keyword>
<accession>A0A8J7A6T3</accession>
<feature type="transmembrane region" description="Helical" evidence="1">
    <location>
        <begin position="306"/>
        <end position="322"/>
    </location>
</feature>